<dbReference type="PROSITE" id="PS01360">
    <property type="entry name" value="ZF_MYND_1"/>
    <property type="match status" value="1"/>
</dbReference>
<dbReference type="SUPFAM" id="SSF144232">
    <property type="entry name" value="HIT/MYND zinc finger-like"/>
    <property type="match status" value="1"/>
</dbReference>
<dbReference type="InterPro" id="IPR002893">
    <property type="entry name" value="Znf_MYND"/>
</dbReference>
<evidence type="ECO:0000256" key="1">
    <source>
        <dbReference type="ARBA" id="ARBA00022723"/>
    </source>
</evidence>
<evidence type="ECO:0000256" key="3">
    <source>
        <dbReference type="ARBA" id="ARBA00022833"/>
    </source>
</evidence>
<dbReference type="GO" id="GO:0008270">
    <property type="term" value="F:zinc ion binding"/>
    <property type="evidence" value="ECO:0007669"/>
    <property type="project" value="UniProtKB-KW"/>
</dbReference>
<dbReference type="Gene3D" id="6.10.140.2220">
    <property type="match status" value="1"/>
</dbReference>
<dbReference type="Pfam" id="PF01753">
    <property type="entry name" value="zf-MYND"/>
    <property type="match status" value="1"/>
</dbReference>
<accession>E1Z6L4</accession>
<evidence type="ECO:0000313" key="7">
    <source>
        <dbReference type="Proteomes" id="UP000008141"/>
    </source>
</evidence>
<dbReference type="STRING" id="554065.E1Z6L4"/>
<dbReference type="EMBL" id="GL433837">
    <property type="protein sequence ID" value="EFN58669.1"/>
    <property type="molecule type" value="Genomic_DNA"/>
</dbReference>
<dbReference type="GeneID" id="17358039"/>
<dbReference type="Proteomes" id="UP000008141">
    <property type="component" value="Unassembled WGS sequence"/>
</dbReference>
<keyword evidence="1" id="KW-0479">Metal-binding</keyword>
<dbReference type="RefSeq" id="XP_005850771.1">
    <property type="nucleotide sequence ID" value="XM_005850709.1"/>
</dbReference>
<name>E1Z6L4_CHLVA</name>
<gene>
    <name evidence="6" type="ORF">CHLNCDRAFT_140956</name>
</gene>
<keyword evidence="2 4" id="KW-0863">Zinc-finger</keyword>
<dbReference type="KEGG" id="cvr:CHLNCDRAFT_140956"/>
<sequence>MRSPLLTAVGAGAGTFVTLTFVTGAVSGVALSVAKRVLRHRKMAVATKCSVCDASGFMSCQVCMGKAIIRCRQPVSLKQLRRRSRPAAAGEGGEAGGVVHCACPGCGTTRLQRCLNCLGDGKAQPTLAMEEVPTPGAEFYFECLARALAVPEEERSQDVRQWLRCHDVLEAAFALLPRAEPGTTLSAPAAAGPRIQLQLQPVLLHMIAMGSLPGGRADLALVARALLLALVAQLPGLEQFQAVWQLLAQELAVTLNARAPTPAQTAAIEQWARGMLALQPTHPRSHYLMGSAAVVNSSEGAPSSLRDPQLHMVRGLELARQQGSDLWIAWCGWMAAMVATADQNPAASPLKAQQMFDEADAALRRCKCIVPHRWLTKLREEQAMCSPVLATIRHHVRRSPARWQAAIARDGLAERMQQAQQALERHEGTPTCDACGLPSSGLKRCTGCRAARYCSKGCQVAAWPSHKAACKAAQQAAAGSSAGAVRKQRLL</sequence>
<dbReference type="OrthoDB" id="513013at2759"/>
<evidence type="ECO:0000256" key="2">
    <source>
        <dbReference type="ARBA" id="ARBA00022771"/>
    </source>
</evidence>
<keyword evidence="7" id="KW-1185">Reference proteome</keyword>
<evidence type="ECO:0000313" key="6">
    <source>
        <dbReference type="EMBL" id="EFN58669.1"/>
    </source>
</evidence>
<organism evidence="7">
    <name type="scientific">Chlorella variabilis</name>
    <name type="common">Green alga</name>
    <dbReference type="NCBI Taxonomy" id="554065"/>
    <lineage>
        <taxon>Eukaryota</taxon>
        <taxon>Viridiplantae</taxon>
        <taxon>Chlorophyta</taxon>
        <taxon>core chlorophytes</taxon>
        <taxon>Trebouxiophyceae</taxon>
        <taxon>Chlorellales</taxon>
        <taxon>Chlorellaceae</taxon>
        <taxon>Chlorella clade</taxon>
        <taxon>Chlorella</taxon>
    </lineage>
</organism>
<proteinExistence type="predicted"/>
<evidence type="ECO:0000256" key="4">
    <source>
        <dbReference type="PROSITE-ProRule" id="PRU00134"/>
    </source>
</evidence>
<dbReference type="PROSITE" id="PS50865">
    <property type="entry name" value="ZF_MYND_2"/>
    <property type="match status" value="1"/>
</dbReference>
<dbReference type="AlphaFoldDB" id="E1Z6L4"/>
<reference evidence="6 7" key="1">
    <citation type="journal article" date="2010" name="Plant Cell">
        <title>The Chlorella variabilis NC64A genome reveals adaptation to photosymbiosis, coevolution with viruses, and cryptic sex.</title>
        <authorList>
            <person name="Blanc G."/>
            <person name="Duncan G."/>
            <person name="Agarkova I."/>
            <person name="Borodovsky M."/>
            <person name="Gurnon J."/>
            <person name="Kuo A."/>
            <person name="Lindquist E."/>
            <person name="Lucas S."/>
            <person name="Pangilinan J."/>
            <person name="Polle J."/>
            <person name="Salamov A."/>
            <person name="Terry A."/>
            <person name="Yamada T."/>
            <person name="Dunigan D.D."/>
            <person name="Grigoriev I.V."/>
            <person name="Claverie J.M."/>
            <person name="Van Etten J.L."/>
        </authorList>
    </citation>
    <scope>NUCLEOTIDE SEQUENCE [LARGE SCALE GENOMIC DNA]</scope>
    <source>
        <strain evidence="6 7">NC64A</strain>
    </source>
</reference>
<protein>
    <recommendedName>
        <fullName evidence="5">MYND-type domain-containing protein</fullName>
    </recommendedName>
</protein>
<feature type="domain" description="MYND-type" evidence="5">
    <location>
        <begin position="432"/>
        <end position="470"/>
    </location>
</feature>
<keyword evidence="3" id="KW-0862">Zinc</keyword>
<dbReference type="InParanoid" id="E1Z6L4"/>
<evidence type="ECO:0000259" key="5">
    <source>
        <dbReference type="PROSITE" id="PS50865"/>
    </source>
</evidence>